<proteinExistence type="inferred from homology"/>
<reference evidence="6 8" key="2">
    <citation type="journal article" date="2018" name="Syst. Appl. Microbiol.">
        <title>Characterization and high-quality draft genome sequence of Herbivorax saccincola A7, an anaerobic, alkaliphilic, thermophilic, cellulolytic, and xylanolytic bacterium.</title>
        <authorList>
            <person name="Aikawa S."/>
            <person name="Baramee S."/>
            <person name="Sermsathanaswadi J."/>
            <person name="Thianheng P."/>
            <person name="Tachaapaikoon C."/>
            <person name="Shikata A."/>
            <person name="Waeonukul R."/>
            <person name="Pason P."/>
            <person name="Ratanakhanokchai K."/>
            <person name="Kosugi A."/>
        </authorList>
    </citation>
    <scope>NUCLEOTIDE SEQUENCE [LARGE SCALE GENOMIC DNA]</scope>
    <source>
        <strain evidence="6 8">A7</strain>
    </source>
</reference>
<dbReference type="NCBIfam" id="NF007161">
    <property type="entry name" value="PRK09599.1"/>
    <property type="match status" value="1"/>
</dbReference>
<dbReference type="NCBIfam" id="TIGR00872">
    <property type="entry name" value="gnd_rel"/>
    <property type="match status" value="1"/>
</dbReference>
<dbReference type="EMBL" id="CP025197">
    <property type="protein sequence ID" value="AUG58973.1"/>
    <property type="molecule type" value="Genomic_DNA"/>
</dbReference>
<accession>A0A2K9ELR1</accession>
<organism evidence="5 7">
    <name type="scientific">Acetivibrio saccincola</name>
    <dbReference type="NCBI Taxonomy" id="1677857"/>
    <lineage>
        <taxon>Bacteria</taxon>
        <taxon>Bacillati</taxon>
        <taxon>Bacillota</taxon>
        <taxon>Clostridia</taxon>
        <taxon>Eubacteriales</taxon>
        <taxon>Oscillospiraceae</taxon>
        <taxon>Acetivibrio</taxon>
    </lineage>
</organism>
<keyword evidence="2 5" id="KW-0560">Oxidoreductase</keyword>
<dbReference type="SUPFAM" id="SSF51735">
    <property type="entry name" value="NAD(P)-binding Rossmann-fold domains"/>
    <property type="match status" value="1"/>
</dbReference>
<evidence type="ECO:0000256" key="1">
    <source>
        <dbReference type="ARBA" id="ARBA00008419"/>
    </source>
</evidence>
<dbReference type="GO" id="GO:0006098">
    <property type="term" value="P:pentose-phosphate shunt"/>
    <property type="evidence" value="ECO:0007669"/>
    <property type="project" value="InterPro"/>
</dbReference>
<gene>
    <name evidence="5" type="primary">gndA</name>
    <name evidence="6" type="ORF">B9R14_03655</name>
    <name evidence="5" type="ORF">HVS_15665</name>
</gene>
<feature type="domain" description="6-phosphogluconate dehydrogenase C-terminal" evidence="4">
    <location>
        <begin position="167"/>
        <end position="294"/>
    </location>
</feature>
<dbReference type="Gene3D" id="3.40.50.720">
    <property type="entry name" value="NAD(P)-binding Rossmann-like Domain"/>
    <property type="match status" value="1"/>
</dbReference>
<dbReference type="PANTHER" id="PTHR11811">
    <property type="entry name" value="6-PHOSPHOGLUCONATE DEHYDROGENASE"/>
    <property type="match status" value="1"/>
</dbReference>
<evidence type="ECO:0000313" key="6">
    <source>
        <dbReference type="EMBL" id="PQQ65949.1"/>
    </source>
</evidence>
<dbReference type="Proteomes" id="UP000239720">
    <property type="component" value="Unassembled WGS sequence"/>
</dbReference>
<dbReference type="OrthoDB" id="9786703at2"/>
<dbReference type="AlphaFoldDB" id="A0A2K9ELR1"/>
<dbReference type="InterPro" id="IPR006115">
    <property type="entry name" value="6PGDH_NADP-bd"/>
</dbReference>
<dbReference type="SMART" id="SM01350">
    <property type="entry name" value="6PGD"/>
    <property type="match status" value="1"/>
</dbReference>
<protein>
    <submittedName>
        <fullName evidence="6">6-phosphogluconate dehydrogenase (Decarboxylating)</fullName>
    </submittedName>
    <submittedName>
        <fullName evidence="5">6-phosphogluconate dehydrogenase, NADP(+)-dependent, decarboxylating</fullName>
        <ecNumber evidence="5">1.1.1.44</ecNumber>
    </submittedName>
</protein>
<evidence type="ECO:0000256" key="3">
    <source>
        <dbReference type="ARBA" id="ARBA00023064"/>
    </source>
</evidence>
<dbReference type="InterPro" id="IPR013328">
    <property type="entry name" value="6PGD_dom2"/>
</dbReference>
<dbReference type="Proteomes" id="UP000233534">
    <property type="component" value="Chromosome"/>
</dbReference>
<evidence type="ECO:0000313" key="8">
    <source>
        <dbReference type="Proteomes" id="UP000239720"/>
    </source>
</evidence>
<dbReference type="InterPro" id="IPR006114">
    <property type="entry name" value="6PGDH_C"/>
</dbReference>
<dbReference type="EC" id="1.1.1.44" evidence="5"/>
<dbReference type="Gene3D" id="1.10.1040.10">
    <property type="entry name" value="N-(1-d-carboxylethyl)-l-norvaline Dehydrogenase, domain 2"/>
    <property type="match status" value="1"/>
</dbReference>
<dbReference type="KEGG" id="hsc:HVS_15665"/>
<dbReference type="InterPro" id="IPR006183">
    <property type="entry name" value="Pgluconate_DH"/>
</dbReference>
<dbReference type="Pfam" id="PF03446">
    <property type="entry name" value="NAD_binding_2"/>
    <property type="match status" value="1"/>
</dbReference>
<sequence>MKIGLVGIGKMGYNLALNIKDKGHQVAAYDKCSESVKEIQKHGIEGALDLKQLVSLLPERKIVWIMVPAGDAVEETVNCLYDLLNKGDIVIDGGNSHYKDTLRRFELLQKKGIDFVDIGTSGGLEGARNGICAMVGAEKEVFEIIEPLIKDISVNNGYIHTGKTGSGHYVKMIHNAIEYGMMQAIGEGFEILKKAPFELDLVDISRVWNHGSVIRSWLMELTHQLLLKEPSLDSIKGKIKSSGETIWALHEALDLGVPAPVTALSQFTRFSSETEDSFSNKIVAGLRNEFGGHSVTKK</sequence>
<dbReference type="RefSeq" id="WP_101303731.1">
    <property type="nucleotide sequence ID" value="NZ_CP025197.1"/>
</dbReference>
<dbReference type="GO" id="GO:0050661">
    <property type="term" value="F:NADP binding"/>
    <property type="evidence" value="ECO:0007669"/>
    <property type="project" value="InterPro"/>
</dbReference>
<comment type="similarity">
    <text evidence="1">Belongs to the 6-phosphogluconate dehydrogenase family.</text>
</comment>
<dbReference type="SUPFAM" id="SSF48179">
    <property type="entry name" value="6-phosphogluconate dehydrogenase C-terminal domain-like"/>
    <property type="match status" value="1"/>
</dbReference>
<dbReference type="GO" id="GO:0004616">
    <property type="term" value="F:phosphogluconate dehydrogenase (decarboxylating) activity"/>
    <property type="evidence" value="ECO:0007669"/>
    <property type="project" value="UniProtKB-EC"/>
</dbReference>
<keyword evidence="3" id="KW-0311">Gluconate utilization</keyword>
<dbReference type="Pfam" id="PF00393">
    <property type="entry name" value="6PGD"/>
    <property type="match status" value="1"/>
</dbReference>
<evidence type="ECO:0000259" key="4">
    <source>
        <dbReference type="SMART" id="SM01350"/>
    </source>
</evidence>
<keyword evidence="7" id="KW-1185">Reference proteome</keyword>
<evidence type="ECO:0000313" key="5">
    <source>
        <dbReference type="EMBL" id="AUG58973.1"/>
    </source>
</evidence>
<dbReference type="EMBL" id="NEMB01000003">
    <property type="protein sequence ID" value="PQQ65949.1"/>
    <property type="molecule type" value="Genomic_DNA"/>
</dbReference>
<name>A0A2K9ELR1_9FIRM</name>
<dbReference type="GO" id="GO:0019521">
    <property type="term" value="P:D-gluconate metabolic process"/>
    <property type="evidence" value="ECO:0007669"/>
    <property type="project" value="UniProtKB-KW"/>
</dbReference>
<reference evidence="5 7" key="1">
    <citation type="submission" date="2017-12" db="EMBL/GenBank/DDBJ databases">
        <title>Complete genome sequence of Herbivorax saccincola GGR1, a novel Cellulosome-producing hydrolytic bacterium in a thermophilic biogas plant, established by Illumina and Nanopore MinION sequencing.</title>
        <authorList>
            <person name="Pechtl A."/>
            <person name="Ruckert C."/>
            <person name="Koeck D.E."/>
            <person name="Maus I."/>
            <person name="Winkler A."/>
            <person name="Kalinowski J."/>
            <person name="Puhler A."/>
            <person name="Schwarz W.W."/>
            <person name="Zverlov V.V."/>
            <person name="Schluter A."/>
            <person name="Liebl W."/>
        </authorList>
    </citation>
    <scope>NUCLEOTIDE SEQUENCE [LARGE SCALE GENOMIC DNA]</scope>
    <source>
        <strain evidence="5">GGR1</strain>
        <strain evidence="7">SR1</strain>
    </source>
</reference>
<dbReference type="PRINTS" id="PR00076">
    <property type="entry name" value="6PGDHDRGNASE"/>
</dbReference>
<dbReference type="InterPro" id="IPR036291">
    <property type="entry name" value="NAD(P)-bd_dom_sf"/>
</dbReference>
<evidence type="ECO:0000256" key="2">
    <source>
        <dbReference type="ARBA" id="ARBA00023002"/>
    </source>
</evidence>
<dbReference type="InterPro" id="IPR004849">
    <property type="entry name" value="6DGDH_YqeC"/>
</dbReference>
<evidence type="ECO:0000313" key="7">
    <source>
        <dbReference type="Proteomes" id="UP000233534"/>
    </source>
</evidence>
<dbReference type="InterPro" id="IPR008927">
    <property type="entry name" value="6-PGluconate_DH-like_C_sf"/>
</dbReference>